<dbReference type="EMBL" id="CAJB01000054">
    <property type="protein sequence ID" value="CCH76781.1"/>
    <property type="molecule type" value="Genomic_DNA"/>
</dbReference>
<dbReference type="Pfam" id="PF00482">
    <property type="entry name" value="T2SSF"/>
    <property type="match status" value="1"/>
</dbReference>
<reference evidence="8 9" key="1">
    <citation type="journal article" date="2013" name="ISME J.">
        <title>A metabolic model for members of the genus Tetrasphaera involved in enhanced biological phosphorus removal.</title>
        <authorList>
            <person name="Kristiansen R."/>
            <person name="Nguyen H.T.T."/>
            <person name="Saunders A.M."/>
            <person name="Nielsen J.L."/>
            <person name="Wimmer R."/>
            <person name="Le V.Q."/>
            <person name="McIlroy S.J."/>
            <person name="Petrovski S."/>
            <person name="Seviour R.J."/>
            <person name="Calteau A."/>
            <person name="Nielsen K.L."/>
            <person name="Nielsen P.H."/>
        </authorList>
    </citation>
    <scope>NUCLEOTIDE SEQUENCE [LARGE SCALE GENOMIC DNA]</scope>
    <source>
        <strain evidence="8 9">T1-X7</strain>
    </source>
</reference>
<keyword evidence="4 6" id="KW-1133">Transmembrane helix</keyword>
<sequence>MNGLLVGLLLGSGLFLVWWSCWEPEPPGSGRDGGPHWLRRLGDDIAEAGYESLSTRMLLTACVIAFAFVFLIAYAISSVPAIAFCFAAMAGYAPVALVRMRARKRRARLRDLWPDVVDNVTSAVRAGMALPEALSQLAVRGPEELRPAFAAFGHDYRTTGRFTECLDLLKVRLGDPVGDRLVESLRIAREVGGSDLGHLLRTLSQFLREDARTRAELEARQSWTVNAAKLACAAPWIVLAMLSTRPEAVAAYSTRTGALILAFGAVLSVVAYRVMMRVGRLPVEDRVLR</sequence>
<keyword evidence="2" id="KW-1003">Cell membrane</keyword>
<evidence type="ECO:0000256" key="6">
    <source>
        <dbReference type="SAM" id="Phobius"/>
    </source>
</evidence>
<dbReference type="PANTHER" id="PTHR35007:SF2">
    <property type="entry name" value="PILUS ASSEMBLE PROTEIN"/>
    <property type="match status" value="1"/>
</dbReference>
<accession>A0A077LTT9</accession>
<keyword evidence="5 6" id="KW-0472">Membrane</keyword>
<evidence type="ECO:0000256" key="4">
    <source>
        <dbReference type="ARBA" id="ARBA00022989"/>
    </source>
</evidence>
<protein>
    <recommendedName>
        <fullName evidence="7">Type II secretion system protein GspF domain-containing protein</fullName>
    </recommendedName>
</protein>
<feature type="transmembrane region" description="Helical" evidence="6">
    <location>
        <begin position="57"/>
        <end position="75"/>
    </location>
</feature>
<dbReference type="RefSeq" id="WP_048553608.1">
    <property type="nucleotide sequence ID" value="NZ_HF570958.1"/>
</dbReference>
<dbReference type="STRING" id="1194083.BN12_1470007"/>
<evidence type="ECO:0000256" key="5">
    <source>
        <dbReference type="ARBA" id="ARBA00023136"/>
    </source>
</evidence>
<evidence type="ECO:0000256" key="3">
    <source>
        <dbReference type="ARBA" id="ARBA00022692"/>
    </source>
</evidence>
<evidence type="ECO:0000259" key="7">
    <source>
        <dbReference type="Pfam" id="PF00482"/>
    </source>
</evidence>
<keyword evidence="3 6" id="KW-0812">Transmembrane</keyword>
<feature type="domain" description="Type II secretion system protein GspF" evidence="7">
    <location>
        <begin position="118"/>
        <end position="242"/>
    </location>
</feature>
<comment type="caution">
    <text evidence="8">The sequence shown here is derived from an EMBL/GenBank/DDBJ whole genome shotgun (WGS) entry which is preliminary data.</text>
</comment>
<evidence type="ECO:0000256" key="1">
    <source>
        <dbReference type="ARBA" id="ARBA00004651"/>
    </source>
</evidence>
<feature type="transmembrane region" description="Helical" evidence="6">
    <location>
        <begin position="6"/>
        <end position="22"/>
    </location>
</feature>
<evidence type="ECO:0000313" key="8">
    <source>
        <dbReference type="EMBL" id="CCH76781.1"/>
    </source>
</evidence>
<evidence type="ECO:0000256" key="2">
    <source>
        <dbReference type="ARBA" id="ARBA00022475"/>
    </source>
</evidence>
<name>A0A077LTT9_9MICO</name>
<dbReference type="PANTHER" id="PTHR35007">
    <property type="entry name" value="INTEGRAL MEMBRANE PROTEIN-RELATED"/>
    <property type="match status" value="1"/>
</dbReference>
<dbReference type="AlphaFoldDB" id="A0A077LTT9"/>
<feature type="transmembrane region" description="Helical" evidence="6">
    <location>
        <begin position="249"/>
        <end position="272"/>
    </location>
</feature>
<dbReference type="OrthoDB" id="3217742at2"/>
<comment type="subcellular location">
    <subcellularLocation>
        <location evidence="1">Cell membrane</location>
        <topology evidence="1">Multi-pass membrane protein</topology>
    </subcellularLocation>
</comment>
<feature type="transmembrane region" description="Helical" evidence="6">
    <location>
        <begin position="223"/>
        <end position="243"/>
    </location>
</feature>
<dbReference type="InterPro" id="IPR018076">
    <property type="entry name" value="T2SS_GspF_dom"/>
</dbReference>
<dbReference type="GO" id="GO:0005886">
    <property type="term" value="C:plasma membrane"/>
    <property type="evidence" value="ECO:0007669"/>
    <property type="project" value="UniProtKB-SubCell"/>
</dbReference>
<keyword evidence="9" id="KW-1185">Reference proteome</keyword>
<gene>
    <name evidence="8" type="ORF">BN12_1470007</name>
</gene>
<evidence type="ECO:0000313" key="9">
    <source>
        <dbReference type="Proteomes" id="UP000035721"/>
    </source>
</evidence>
<organism evidence="8 9">
    <name type="scientific">Nostocoides japonicum T1-X7</name>
    <dbReference type="NCBI Taxonomy" id="1194083"/>
    <lineage>
        <taxon>Bacteria</taxon>
        <taxon>Bacillati</taxon>
        <taxon>Actinomycetota</taxon>
        <taxon>Actinomycetes</taxon>
        <taxon>Micrococcales</taxon>
        <taxon>Intrasporangiaceae</taxon>
        <taxon>Nostocoides</taxon>
    </lineage>
</organism>
<dbReference type="Proteomes" id="UP000035721">
    <property type="component" value="Unassembled WGS sequence"/>
</dbReference>
<proteinExistence type="predicted"/>